<proteinExistence type="predicted"/>
<evidence type="ECO:0000313" key="2">
    <source>
        <dbReference type="EMBL" id="KAK2894934.1"/>
    </source>
</evidence>
<feature type="compositionally biased region" description="Polar residues" evidence="1">
    <location>
        <begin position="31"/>
        <end position="47"/>
    </location>
</feature>
<evidence type="ECO:0000313" key="3">
    <source>
        <dbReference type="Proteomes" id="UP001187343"/>
    </source>
</evidence>
<accession>A0AA88TMI8</accession>
<dbReference type="AlphaFoldDB" id="A0AA88TMI8"/>
<name>A0AA88TMI8_9TELE</name>
<keyword evidence="3" id="KW-1185">Reference proteome</keyword>
<feature type="compositionally biased region" description="Polar residues" evidence="1">
    <location>
        <begin position="1"/>
        <end position="15"/>
    </location>
</feature>
<sequence>MRLSLSLTRAHSSCPPSAARHRLTSPKEHQFNCSFPSESASGSTVSNQSDGQTVLIIILHSTGLWENSSSRDHKYHRIKH</sequence>
<feature type="region of interest" description="Disordered" evidence="1">
    <location>
        <begin position="1"/>
        <end position="47"/>
    </location>
</feature>
<protein>
    <submittedName>
        <fullName evidence="2">Uncharacterized protein</fullName>
    </submittedName>
</protein>
<dbReference type="EMBL" id="JAUYZG010000011">
    <property type="protein sequence ID" value="KAK2894934.1"/>
    <property type="molecule type" value="Genomic_DNA"/>
</dbReference>
<comment type="caution">
    <text evidence="2">The sequence shown here is derived from an EMBL/GenBank/DDBJ whole genome shotgun (WGS) entry which is preliminary data.</text>
</comment>
<organism evidence="2 3">
    <name type="scientific">Cirrhinus molitorella</name>
    <name type="common">mud carp</name>
    <dbReference type="NCBI Taxonomy" id="172907"/>
    <lineage>
        <taxon>Eukaryota</taxon>
        <taxon>Metazoa</taxon>
        <taxon>Chordata</taxon>
        <taxon>Craniata</taxon>
        <taxon>Vertebrata</taxon>
        <taxon>Euteleostomi</taxon>
        <taxon>Actinopterygii</taxon>
        <taxon>Neopterygii</taxon>
        <taxon>Teleostei</taxon>
        <taxon>Ostariophysi</taxon>
        <taxon>Cypriniformes</taxon>
        <taxon>Cyprinidae</taxon>
        <taxon>Labeoninae</taxon>
        <taxon>Labeonini</taxon>
        <taxon>Cirrhinus</taxon>
    </lineage>
</organism>
<dbReference type="Proteomes" id="UP001187343">
    <property type="component" value="Unassembled WGS sequence"/>
</dbReference>
<evidence type="ECO:0000256" key="1">
    <source>
        <dbReference type="SAM" id="MobiDB-lite"/>
    </source>
</evidence>
<gene>
    <name evidence="2" type="ORF">Q8A67_012163</name>
</gene>
<reference evidence="2" key="1">
    <citation type="submission" date="2023-08" db="EMBL/GenBank/DDBJ databases">
        <title>Chromosome-level Genome Assembly of mud carp (Cirrhinus molitorella).</title>
        <authorList>
            <person name="Liu H."/>
        </authorList>
    </citation>
    <scope>NUCLEOTIDE SEQUENCE</scope>
    <source>
        <strain evidence="2">Prfri</strain>
        <tissue evidence="2">Muscle</tissue>
    </source>
</reference>